<comment type="caution">
    <text evidence="4">The sequence shown here is derived from an EMBL/GenBank/DDBJ whole genome shotgun (WGS) entry which is preliminary data.</text>
</comment>
<sequence length="436" mass="49084">MVGAMRDPRLLLNQRQVGKSDDRCGSCARCVWMISKGFSWMVVSSIAVLSLLLLAYGISTSSSGRNIDDGRFNSYRKQVPSPRAMESSKDSMQGGDRISGRWELPKEEFTLTMNSAPFNNCHASTIVEAIPFRLQLSFLSFTGRVSLKIISVFYDGHWSPPSVVDEEPDIPMWNPVLFKLPSDELLLFYRIGPDVQNWSGFMKRSLDGGITWQEREQLPPGILGPIKNKAYDGRLVCGSSVESWNSWGAWIEVGSWKCRAHTSYLELDQSVTRWLLKVTEDSGRSWNKYGPIFVEDESVSVIQPFPYPTKNRNLRVLMRSALGRIYLAESFDGGRSWSYAKPTQLPNPNSGIDGVKMNDGRLLVVYNTDSRGILKVASSADDGDSWEEVMTLEEGSMEFSYPAVIQAMDELIHVTYTYNRTQIKHVVIRPGSVLRS</sequence>
<keyword evidence="2" id="KW-1133">Transmembrane helix</keyword>
<proteinExistence type="predicted"/>
<dbReference type="AlphaFoldDB" id="A0A4S8JCY8"/>
<dbReference type="InterPro" id="IPR036278">
    <property type="entry name" value="Sialidase_sf"/>
</dbReference>
<gene>
    <name evidence="4" type="ORF">C4D60_Mb07t04740</name>
</gene>
<protein>
    <recommendedName>
        <fullName evidence="3">Sialidase domain-containing protein</fullName>
    </recommendedName>
</protein>
<keyword evidence="2" id="KW-0472">Membrane</keyword>
<dbReference type="PANTHER" id="PTHR43752:SF2">
    <property type="entry name" value="BNR_ASP-BOX REPEAT FAMILY PROTEIN"/>
    <property type="match status" value="1"/>
</dbReference>
<dbReference type="SUPFAM" id="SSF50939">
    <property type="entry name" value="Sialidases"/>
    <property type="match status" value="1"/>
</dbReference>
<dbReference type="EMBL" id="PYDT01000005">
    <property type="protein sequence ID" value="THU59693.1"/>
    <property type="molecule type" value="Genomic_DNA"/>
</dbReference>
<keyword evidence="2" id="KW-0812">Transmembrane</keyword>
<dbReference type="InterPro" id="IPR011040">
    <property type="entry name" value="Sialidase"/>
</dbReference>
<dbReference type="Gene3D" id="2.120.10.10">
    <property type="match status" value="1"/>
</dbReference>
<organism evidence="4 5">
    <name type="scientific">Musa balbisiana</name>
    <name type="common">Banana</name>
    <dbReference type="NCBI Taxonomy" id="52838"/>
    <lineage>
        <taxon>Eukaryota</taxon>
        <taxon>Viridiplantae</taxon>
        <taxon>Streptophyta</taxon>
        <taxon>Embryophyta</taxon>
        <taxon>Tracheophyta</taxon>
        <taxon>Spermatophyta</taxon>
        <taxon>Magnoliopsida</taxon>
        <taxon>Liliopsida</taxon>
        <taxon>Zingiberales</taxon>
        <taxon>Musaceae</taxon>
        <taxon>Musa</taxon>
    </lineage>
</organism>
<keyword evidence="5" id="KW-1185">Reference proteome</keyword>
<evidence type="ECO:0000259" key="3">
    <source>
        <dbReference type="Pfam" id="PF13088"/>
    </source>
</evidence>
<accession>A0A4S8JCY8</accession>
<dbReference type="Pfam" id="PF13088">
    <property type="entry name" value="BNR_2"/>
    <property type="match status" value="1"/>
</dbReference>
<reference evidence="4 5" key="1">
    <citation type="journal article" date="2019" name="Nat. Plants">
        <title>Genome sequencing of Musa balbisiana reveals subgenome evolution and function divergence in polyploid bananas.</title>
        <authorList>
            <person name="Yao X."/>
        </authorList>
    </citation>
    <scope>NUCLEOTIDE SEQUENCE [LARGE SCALE GENOMIC DNA]</scope>
    <source>
        <strain evidence="5">cv. DH-PKW</strain>
        <tissue evidence="4">Leaves</tissue>
    </source>
</reference>
<dbReference type="Proteomes" id="UP000317650">
    <property type="component" value="Chromosome 7"/>
</dbReference>
<evidence type="ECO:0000313" key="4">
    <source>
        <dbReference type="EMBL" id="THU59693.1"/>
    </source>
</evidence>
<dbReference type="CDD" id="cd15482">
    <property type="entry name" value="Sialidase_non-viral"/>
    <property type="match status" value="1"/>
</dbReference>
<feature type="domain" description="Sialidase" evidence="3">
    <location>
        <begin position="156"/>
        <end position="414"/>
    </location>
</feature>
<evidence type="ECO:0000256" key="1">
    <source>
        <dbReference type="SAM" id="MobiDB-lite"/>
    </source>
</evidence>
<evidence type="ECO:0000313" key="5">
    <source>
        <dbReference type="Proteomes" id="UP000317650"/>
    </source>
</evidence>
<feature type="transmembrane region" description="Helical" evidence="2">
    <location>
        <begin position="38"/>
        <end position="58"/>
    </location>
</feature>
<name>A0A4S8JCY8_MUSBA</name>
<dbReference type="PANTHER" id="PTHR43752">
    <property type="entry name" value="BNR/ASP-BOX REPEAT FAMILY PROTEIN"/>
    <property type="match status" value="1"/>
</dbReference>
<evidence type="ECO:0000256" key="2">
    <source>
        <dbReference type="SAM" id="Phobius"/>
    </source>
</evidence>
<feature type="region of interest" description="Disordered" evidence="1">
    <location>
        <begin position="78"/>
        <end position="97"/>
    </location>
</feature>